<evidence type="ECO:0000256" key="6">
    <source>
        <dbReference type="ARBA" id="ARBA00022801"/>
    </source>
</evidence>
<dbReference type="InterPro" id="IPR004387">
    <property type="entry name" value="Pept_M50_Zn"/>
</dbReference>
<keyword evidence="7" id="KW-0862">Zinc</keyword>
<keyword evidence="6" id="KW-0378">Hydrolase</keyword>
<dbReference type="GO" id="GO:0006508">
    <property type="term" value="P:proteolysis"/>
    <property type="evidence" value="ECO:0007669"/>
    <property type="project" value="UniProtKB-KW"/>
</dbReference>
<evidence type="ECO:0000256" key="11">
    <source>
        <dbReference type="SAM" id="Phobius"/>
    </source>
</evidence>
<feature type="domain" description="Peptidase M50" evidence="12">
    <location>
        <begin position="2"/>
        <end position="321"/>
    </location>
</feature>
<keyword evidence="10 11" id="KW-0472">Membrane</keyword>
<keyword evidence="9" id="KW-0482">Metalloprotease</keyword>
<dbReference type="EMBL" id="MHQL01000028">
    <property type="protein sequence ID" value="OHA02707.1"/>
    <property type="molecule type" value="Genomic_DNA"/>
</dbReference>
<keyword evidence="4" id="KW-0645">Protease</keyword>
<dbReference type="Gene3D" id="2.30.42.10">
    <property type="match status" value="1"/>
</dbReference>
<organism evidence="13 14">
    <name type="scientific">Candidatus Sungbacteria bacterium RIFCSPHIGHO2_02_FULL_51_29</name>
    <dbReference type="NCBI Taxonomy" id="1802273"/>
    <lineage>
        <taxon>Bacteria</taxon>
        <taxon>Candidatus Sungiibacteriota</taxon>
    </lineage>
</organism>
<feature type="transmembrane region" description="Helical" evidence="11">
    <location>
        <begin position="310"/>
        <end position="327"/>
    </location>
</feature>
<gene>
    <name evidence="13" type="ORF">A3C16_00260</name>
</gene>
<evidence type="ECO:0000313" key="13">
    <source>
        <dbReference type="EMBL" id="OHA02707.1"/>
    </source>
</evidence>
<keyword evidence="8 11" id="KW-1133">Transmembrane helix</keyword>
<evidence type="ECO:0000256" key="3">
    <source>
        <dbReference type="ARBA" id="ARBA00007931"/>
    </source>
</evidence>
<dbReference type="GO" id="GO:0004222">
    <property type="term" value="F:metalloendopeptidase activity"/>
    <property type="evidence" value="ECO:0007669"/>
    <property type="project" value="InterPro"/>
</dbReference>
<dbReference type="PANTHER" id="PTHR42837">
    <property type="entry name" value="REGULATOR OF SIGMA-E PROTEASE RSEP"/>
    <property type="match status" value="1"/>
</dbReference>
<evidence type="ECO:0000256" key="4">
    <source>
        <dbReference type="ARBA" id="ARBA00022670"/>
    </source>
</evidence>
<dbReference type="SUPFAM" id="SSF50156">
    <property type="entry name" value="PDZ domain-like"/>
    <property type="match status" value="1"/>
</dbReference>
<comment type="subcellular location">
    <subcellularLocation>
        <location evidence="2">Membrane</location>
        <topology evidence="2">Multi-pass membrane protein</topology>
    </subcellularLocation>
</comment>
<evidence type="ECO:0000313" key="14">
    <source>
        <dbReference type="Proteomes" id="UP000177811"/>
    </source>
</evidence>
<dbReference type="Proteomes" id="UP000177811">
    <property type="component" value="Unassembled WGS sequence"/>
</dbReference>
<name>A0A1G2KTF5_9BACT</name>
<evidence type="ECO:0000256" key="9">
    <source>
        <dbReference type="ARBA" id="ARBA00023049"/>
    </source>
</evidence>
<accession>A0A1G2KTF5</accession>
<keyword evidence="5 11" id="KW-0812">Transmembrane</keyword>
<evidence type="ECO:0000256" key="2">
    <source>
        <dbReference type="ARBA" id="ARBA00004141"/>
    </source>
</evidence>
<sequence>MLAVTFLIVMHELGHFLCAKLFGVRVDVFSVGFGPKIVSKKIGETEYALSLLPLGGYVKMAGENNEETVEPGRGFEHKPVWQRLIIVLAGPVMNLVLAAAILFISFSVYGTPHTPPQIGEVLAGSPADVAGLKKGDVVYMVGLAETDGTLQTVDSWRELVMFIGGANGKKIVLYTTAGGPNRPFVVTPRPTIGIMPGPAIYEKDLLKAPGAAIRETSELTVLIVKGFWHIVTGKLGSDAIGGPIQIVQVASTAWSGAGLAGVLFFAAIMSINLGVLNLLPIPALDGGHIPFLLIEGARGKPISIVWRTRILMTGVVFLLLLTAFAFFNDFSRIFGK</sequence>
<dbReference type="GO" id="GO:0016020">
    <property type="term" value="C:membrane"/>
    <property type="evidence" value="ECO:0007669"/>
    <property type="project" value="UniProtKB-SubCell"/>
</dbReference>
<evidence type="ECO:0000256" key="8">
    <source>
        <dbReference type="ARBA" id="ARBA00022989"/>
    </source>
</evidence>
<reference evidence="13 14" key="1">
    <citation type="journal article" date="2016" name="Nat. Commun.">
        <title>Thousands of microbial genomes shed light on interconnected biogeochemical processes in an aquifer system.</title>
        <authorList>
            <person name="Anantharaman K."/>
            <person name="Brown C.T."/>
            <person name="Hug L.A."/>
            <person name="Sharon I."/>
            <person name="Castelle C.J."/>
            <person name="Probst A.J."/>
            <person name="Thomas B.C."/>
            <person name="Singh A."/>
            <person name="Wilkins M.J."/>
            <person name="Karaoz U."/>
            <person name="Brodie E.L."/>
            <person name="Williams K.H."/>
            <person name="Hubbard S.S."/>
            <person name="Banfield J.F."/>
        </authorList>
    </citation>
    <scope>NUCLEOTIDE SEQUENCE [LARGE SCALE GENOMIC DNA]</scope>
</reference>
<evidence type="ECO:0000256" key="7">
    <source>
        <dbReference type="ARBA" id="ARBA00022833"/>
    </source>
</evidence>
<comment type="similarity">
    <text evidence="3">Belongs to the peptidase M50B family.</text>
</comment>
<dbReference type="InterPro" id="IPR036034">
    <property type="entry name" value="PDZ_sf"/>
</dbReference>
<dbReference type="Pfam" id="PF02163">
    <property type="entry name" value="Peptidase_M50"/>
    <property type="match status" value="1"/>
</dbReference>
<feature type="transmembrane region" description="Helical" evidence="11">
    <location>
        <begin position="253"/>
        <end position="279"/>
    </location>
</feature>
<evidence type="ECO:0000256" key="5">
    <source>
        <dbReference type="ARBA" id="ARBA00022692"/>
    </source>
</evidence>
<evidence type="ECO:0000256" key="10">
    <source>
        <dbReference type="ARBA" id="ARBA00023136"/>
    </source>
</evidence>
<dbReference type="CDD" id="cd06163">
    <property type="entry name" value="S2P-M50_PDZ_RseP-like"/>
    <property type="match status" value="1"/>
</dbReference>
<comment type="cofactor">
    <cofactor evidence="1">
        <name>Zn(2+)</name>
        <dbReference type="ChEBI" id="CHEBI:29105"/>
    </cofactor>
</comment>
<comment type="caution">
    <text evidence="13">The sequence shown here is derived from an EMBL/GenBank/DDBJ whole genome shotgun (WGS) entry which is preliminary data.</text>
</comment>
<dbReference type="PANTHER" id="PTHR42837:SF2">
    <property type="entry name" value="MEMBRANE METALLOPROTEASE ARASP2, CHLOROPLASTIC-RELATED"/>
    <property type="match status" value="1"/>
</dbReference>
<proteinExistence type="inferred from homology"/>
<protein>
    <recommendedName>
        <fullName evidence="12">Peptidase M50 domain-containing protein</fullName>
    </recommendedName>
</protein>
<dbReference type="AlphaFoldDB" id="A0A1G2KTF5"/>
<evidence type="ECO:0000256" key="1">
    <source>
        <dbReference type="ARBA" id="ARBA00001947"/>
    </source>
</evidence>
<feature type="transmembrane region" description="Helical" evidence="11">
    <location>
        <begin position="84"/>
        <end position="109"/>
    </location>
</feature>
<evidence type="ECO:0000259" key="12">
    <source>
        <dbReference type="Pfam" id="PF02163"/>
    </source>
</evidence>
<dbReference type="InterPro" id="IPR008915">
    <property type="entry name" value="Peptidase_M50"/>
</dbReference>